<organism evidence="1 2">
    <name type="scientific">Ensifer adhaerens</name>
    <name type="common">Sinorhizobium morelense</name>
    <dbReference type="NCBI Taxonomy" id="106592"/>
    <lineage>
        <taxon>Bacteria</taxon>
        <taxon>Pseudomonadati</taxon>
        <taxon>Pseudomonadota</taxon>
        <taxon>Alphaproteobacteria</taxon>
        <taxon>Hyphomicrobiales</taxon>
        <taxon>Rhizobiaceae</taxon>
        <taxon>Sinorhizobium/Ensifer group</taxon>
        <taxon>Ensifer</taxon>
    </lineage>
</organism>
<reference evidence="1" key="1">
    <citation type="submission" date="2021-03" db="EMBL/GenBank/DDBJ databases">
        <title>Genomic Encyclopedia of Type Strains, Phase IV (KMG-IV): sequencing the most valuable type-strain genomes for metagenomic binning, comparative biology and taxonomic classification.</title>
        <authorList>
            <person name="Goeker M."/>
        </authorList>
    </citation>
    <scope>NUCLEOTIDE SEQUENCE</scope>
    <source>
        <strain evidence="1">DSM 18131</strain>
    </source>
</reference>
<gene>
    <name evidence="1" type="ORF">J2Z19_006390</name>
</gene>
<evidence type="ECO:0000313" key="1">
    <source>
        <dbReference type="EMBL" id="MBP1876638.1"/>
    </source>
</evidence>
<dbReference type="EMBL" id="JAGGJR010000020">
    <property type="protein sequence ID" value="MBP1876638.1"/>
    <property type="molecule type" value="Genomic_DNA"/>
</dbReference>
<sequence length="70" mass="7603">MTQGHKREIHERTILGGLIIKAGLKNADRAFLLGALIEASQVPVGTIEHTRLCALGAEAFRAEARARIKL</sequence>
<evidence type="ECO:0000313" key="2">
    <source>
        <dbReference type="Proteomes" id="UP000823773"/>
    </source>
</evidence>
<proteinExistence type="predicted"/>
<name>A0ACC5T6U6_ENSAD</name>
<dbReference type="Proteomes" id="UP000823773">
    <property type="component" value="Unassembled WGS sequence"/>
</dbReference>
<accession>A0ACC5T6U6</accession>
<keyword evidence="2" id="KW-1185">Reference proteome</keyword>
<protein>
    <submittedName>
        <fullName evidence="1">Uncharacterized protein</fullName>
    </submittedName>
</protein>
<comment type="caution">
    <text evidence="1">The sequence shown here is derived from an EMBL/GenBank/DDBJ whole genome shotgun (WGS) entry which is preliminary data.</text>
</comment>